<feature type="domain" description="PTS EIIB type-3" evidence="8">
    <location>
        <begin position="1"/>
        <end position="102"/>
    </location>
</feature>
<dbReference type="EMBL" id="JAVBVO010000001">
    <property type="protein sequence ID" value="MDZ5757468.1"/>
    <property type="molecule type" value="Genomic_DNA"/>
</dbReference>
<dbReference type="PROSITE" id="PS51100">
    <property type="entry name" value="PTS_EIIB_TYPE_3"/>
    <property type="match status" value="1"/>
</dbReference>
<dbReference type="InterPro" id="IPR013012">
    <property type="entry name" value="PTS_EIIB_3"/>
</dbReference>
<keyword evidence="1" id="KW-0813">Transport</keyword>
<dbReference type="InterPro" id="IPR003501">
    <property type="entry name" value="PTS_EIIB_2/3"/>
</dbReference>
<dbReference type="RefSeq" id="WP_010049895.1">
    <property type="nucleotide sequence ID" value="NZ_BJOJ01000032.1"/>
</dbReference>
<evidence type="ECO:0000256" key="7">
    <source>
        <dbReference type="PROSITE-ProRule" id="PRU00423"/>
    </source>
</evidence>
<dbReference type="SUPFAM" id="SSF52794">
    <property type="entry name" value="PTS system IIB component-like"/>
    <property type="match status" value="1"/>
</dbReference>
<evidence type="ECO:0000256" key="2">
    <source>
        <dbReference type="ARBA" id="ARBA00022553"/>
    </source>
</evidence>
<keyword evidence="6" id="KW-0418">Kinase</keyword>
<accession>A0AAW9K577</accession>
<dbReference type="AlphaFoldDB" id="A0AAW9K577"/>
<dbReference type="PANTHER" id="PTHR34581">
    <property type="entry name" value="PTS SYSTEM N,N'-DIACETYLCHITOBIOSE-SPECIFIC EIIB COMPONENT"/>
    <property type="match status" value="1"/>
</dbReference>
<feature type="modified residue" description="Phosphocysteine; by EIIA" evidence="7">
    <location>
        <position position="7"/>
    </location>
</feature>
<dbReference type="EC" id="2.7.1.-" evidence="9"/>
<dbReference type="GO" id="GO:0009401">
    <property type="term" value="P:phosphoenolpyruvate-dependent sugar phosphotransferase system"/>
    <property type="evidence" value="ECO:0007669"/>
    <property type="project" value="UniProtKB-KW"/>
</dbReference>
<evidence type="ECO:0000256" key="4">
    <source>
        <dbReference type="ARBA" id="ARBA00022679"/>
    </source>
</evidence>
<dbReference type="InterPro" id="IPR036095">
    <property type="entry name" value="PTS_EIIB-like_sf"/>
</dbReference>
<keyword evidence="2" id="KW-0597">Phosphoprotein</keyword>
<dbReference type="GeneID" id="83607014"/>
<dbReference type="Proteomes" id="UP001290462">
    <property type="component" value="Unassembled WGS sequence"/>
</dbReference>
<proteinExistence type="predicted"/>
<keyword evidence="5" id="KW-0598">Phosphotransferase system</keyword>
<keyword evidence="3 9" id="KW-0762">Sugar transport</keyword>
<protein>
    <submittedName>
        <fullName evidence="9">PTS sugar transporter subunit IIB</fullName>
        <ecNumber evidence="9">2.7.1.-</ecNumber>
    </submittedName>
</protein>
<keyword evidence="4 9" id="KW-0808">Transferase</keyword>
<evidence type="ECO:0000313" key="10">
    <source>
        <dbReference type="Proteomes" id="UP001290462"/>
    </source>
</evidence>
<evidence type="ECO:0000256" key="6">
    <source>
        <dbReference type="ARBA" id="ARBA00022777"/>
    </source>
</evidence>
<evidence type="ECO:0000259" key="8">
    <source>
        <dbReference type="PROSITE" id="PS51100"/>
    </source>
</evidence>
<comment type="caution">
    <text evidence="9">The sequence shown here is derived from an EMBL/GenBank/DDBJ whole genome shotgun (WGS) entry which is preliminary data.</text>
</comment>
<evidence type="ECO:0000256" key="3">
    <source>
        <dbReference type="ARBA" id="ARBA00022597"/>
    </source>
</evidence>
<reference evidence="9" key="1">
    <citation type="submission" date="2023-08" db="EMBL/GenBank/DDBJ databases">
        <title>Genomic characterization of piscicolin 126 produced by Carnobacterium maltaromaticum CM22 strain isolated from salmon (Salmo salar).</title>
        <authorList>
            <person name="Gonzalez-Gragera E."/>
            <person name="Garcia-Lopez J.D."/>
            <person name="Teso-Perez C."/>
            <person name="Gimenez-Hernandez I."/>
            <person name="Peralta-Sanchez J.M."/>
            <person name="Valdivia E."/>
            <person name="Montalban-Lopez M."/>
            <person name="Martin-Platero A.M."/>
            <person name="Banos A."/>
            <person name="Martinez-Bueno M."/>
        </authorList>
    </citation>
    <scope>NUCLEOTIDE SEQUENCE</scope>
    <source>
        <strain evidence="9">CM22</strain>
    </source>
</reference>
<sequence length="102" mass="10991">MKVVMVCSGGMSSAIVVKAILKEAEKQNFDLDMIAVGSGEIEDILKTGGYELLLVAPQVKHQYATFEGYANNAGVPIDKVEPMGYTPIGAPKTLLQIKKYSK</sequence>
<name>A0AAW9K577_CARML</name>
<dbReference type="PANTHER" id="PTHR34581:SF2">
    <property type="entry name" value="PTS SYSTEM N,N'-DIACETYLCHITOBIOSE-SPECIFIC EIIB COMPONENT"/>
    <property type="match status" value="1"/>
</dbReference>
<dbReference type="Pfam" id="PF02302">
    <property type="entry name" value="PTS_IIB"/>
    <property type="match status" value="1"/>
</dbReference>
<dbReference type="InterPro" id="IPR051819">
    <property type="entry name" value="PTS_sugar-specific_EIIB"/>
</dbReference>
<dbReference type="CDD" id="cd05564">
    <property type="entry name" value="PTS_IIB_chitobiose_lichenan"/>
    <property type="match status" value="1"/>
</dbReference>
<organism evidence="9 10">
    <name type="scientific">Carnobacterium maltaromaticum</name>
    <name type="common">Carnobacterium piscicola</name>
    <dbReference type="NCBI Taxonomy" id="2751"/>
    <lineage>
        <taxon>Bacteria</taxon>
        <taxon>Bacillati</taxon>
        <taxon>Bacillota</taxon>
        <taxon>Bacilli</taxon>
        <taxon>Lactobacillales</taxon>
        <taxon>Carnobacteriaceae</taxon>
        <taxon>Carnobacterium</taxon>
    </lineage>
</organism>
<evidence type="ECO:0000256" key="5">
    <source>
        <dbReference type="ARBA" id="ARBA00022683"/>
    </source>
</evidence>
<dbReference type="GO" id="GO:0016301">
    <property type="term" value="F:kinase activity"/>
    <property type="evidence" value="ECO:0007669"/>
    <property type="project" value="UniProtKB-KW"/>
</dbReference>
<dbReference type="Gene3D" id="3.40.50.2300">
    <property type="match status" value="1"/>
</dbReference>
<evidence type="ECO:0000313" key="9">
    <source>
        <dbReference type="EMBL" id="MDZ5757468.1"/>
    </source>
</evidence>
<dbReference type="GO" id="GO:0008982">
    <property type="term" value="F:protein-N(PI)-phosphohistidine-sugar phosphotransferase activity"/>
    <property type="evidence" value="ECO:0007669"/>
    <property type="project" value="InterPro"/>
</dbReference>
<gene>
    <name evidence="9" type="ORF">RAK27_02195</name>
</gene>
<evidence type="ECO:0000256" key="1">
    <source>
        <dbReference type="ARBA" id="ARBA00022448"/>
    </source>
</evidence>